<accession>A0A0A8ZNN9</accession>
<proteinExistence type="predicted"/>
<reference evidence="1" key="2">
    <citation type="journal article" date="2015" name="Data Brief">
        <title>Shoot transcriptome of the giant reed, Arundo donax.</title>
        <authorList>
            <person name="Barrero R.A."/>
            <person name="Guerrero F.D."/>
            <person name="Moolhuijzen P."/>
            <person name="Goolsby J.A."/>
            <person name="Tidwell J."/>
            <person name="Bellgard S.E."/>
            <person name="Bellgard M.I."/>
        </authorList>
    </citation>
    <scope>NUCLEOTIDE SEQUENCE</scope>
    <source>
        <tissue evidence="1">Shoot tissue taken approximately 20 cm above the soil surface</tissue>
    </source>
</reference>
<dbReference type="EMBL" id="GBRH01259530">
    <property type="protein sequence ID" value="JAD38365.1"/>
    <property type="molecule type" value="Transcribed_RNA"/>
</dbReference>
<protein>
    <submittedName>
        <fullName evidence="1">Uncharacterized protein</fullName>
    </submittedName>
</protein>
<evidence type="ECO:0000313" key="1">
    <source>
        <dbReference type="EMBL" id="JAD38365.1"/>
    </source>
</evidence>
<organism evidence="1">
    <name type="scientific">Arundo donax</name>
    <name type="common">Giant reed</name>
    <name type="synonym">Donax arundinaceus</name>
    <dbReference type="NCBI Taxonomy" id="35708"/>
    <lineage>
        <taxon>Eukaryota</taxon>
        <taxon>Viridiplantae</taxon>
        <taxon>Streptophyta</taxon>
        <taxon>Embryophyta</taxon>
        <taxon>Tracheophyta</taxon>
        <taxon>Spermatophyta</taxon>
        <taxon>Magnoliopsida</taxon>
        <taxon>Liliopsida</taxon>
        <taxon>Poales</taxon>
        <taxon>Poaceae</taxon>
        <taxon>PACMAD clade</taxon>
        <taxon>Arundinoideae</taxon>
        <taxon>Arundineae</taxon>
        <taxon>Arundo</taxon>
    </lineage>
</organism>
<sequence length="38" mass="4414">MQFHQLWQPSPLIGTGAWMLNSAMVQMMAHRGMQTIRK</sequence>
<reference evidence="1" key="1">
    <citation type="submission" date="2014-09" db="EMBL/GenBank/DDBJ databases">
        <authorList>
            <person name="Magalhaes I.L.F."/>
            <person name="Oliveira U."/>
            <person name="Santos F.R."/>
            <person name="Vidigal T.H.D.A."/>
            <person name="Brescovit A.D."/>
            <person name="Santos A.J."/>
        </authorList>
    </citation>
    <scope>NUCLEOTIDE SEQUENCE</scope>
    <source>
        <tissue evidence="1">Shoot tissue taken approximately 20 cm above the soil surface</tissue>
    </source>
</reference>
<name>A0A0A8ZNN9_ARUDO</name>
<dbReference type="AlphaFoldDB" id="A0A0A8ZNN9"/>